<keyword evidence="3" id="KW-1185">Reference proteome</keyword>
<dbReference type="EMBL" id="BDIP01009763">
    <property type="protein sequence ID" value="GIQ92460.1"/>
    <property type="molecule type" value="Genomic_DNA"/>
</dbReference>
<reference evidence="2 3" key="1">
    <citation type="journal article" date="2018" name="PLoS ONE">
        <title>The draft genome of Kipferlia bialata reveals reductive genome evolution in fornicate parasites.</title>
        <authorList>
            <person name="Tanifuji G."/>
            <person name="Takabayashi S."/>
            <person name="Kume K."/>
            <person name="Takagi M."/>
            <person name="Nakayama T."/>
            <person name="Kamikawa R."/>
            <person name="Inagaki Y."/>
            <person name="Hashimoto T."/>
        </authorList>
    </citation>
    <scope>NUCLEOTIDE SEQUENCE [LARGE SCALE GENOMIC DNA]</scope>
    <source>
        <strain evidence="2">NY0173</strain>
    </source>
</reference>
<accession>A0A9K3GRV8</accession>
<sequence length="132" mass="13832">MPPSWYLPQVAFIFVAIWCVISAPVTYASSKVESAVPTPTPLTVSATPTWLTDTAGTVTQTDAGEREDYVIATPGDGILSVVCASTSGVSAVVSSCTAPVTTGGVDIPISRNALGKYNTPPDRARYPSYIYQ</sequence>
<feature type="chain" id="PRO_5039950488" evidence="1">
    <location>
        <begin position="29"/>
        <end position="132"/>
    </location>
</feature>
<evidence type="ECO:0000313" key="2">
    <source>
        <dbReference type="EMBL" id="GIQ92460.1"/>
    </source>
</evidence>
<evidence type="ECO:0000256" key="1">
    <source>
        <dbReference type="SAM" id="SignalP"/>
    </source>
</evidence>
<comment type="caution">
    <text evidence="2">The sequence shown here is derived from an EMBL/GenBank/DDBJ whole genome shotgun (WGS) entry which is preliminary data.</text>
</comment>
<dbReference type="Proteomes" id="UP000265618">
    <property type="component" value="Unassembled WGS sequence"/>
</dbReference>
<proteinExistence type="predicted"/>
<evidence type="ECO:0000313" key="3">
    <source>
        <dbReference type="Proteomes" id="UP000265618"/>
    </source>
</evidence>
<organism evidence="2 3">
    <name type="scientific">Kipferlia bialata</name>
    <dbReference type="NCBI Taxonomy" id="797122"/>
    <lineage>
        <taxon>Eukaryota</taxon>
        <taxon>Metamonada</taxon>
        <taxon>Carpediemonas-like organisms</taxon>
        <taxon>Kipferlia</taxon>
    </lineage>
</organism>
<gene>
    <name evidence="2" type="ORF">KIPB_016244</name>
</gene>
<protein>
    <submittedName>
        <fullName evidence="2">Uncharacterized protein</fullName>
    </submittedName>
</protein>
<keyword evidence="1" id="KW-0732">Signal</keyword>
<feature type="signal peptide" evidence="1">
    <location>
        <begin position="1"/>
        <end position="28"/>
    </location>
</feature>
<name>A0A9K3GRV8_9EUKA</name>
<dbReference type="AlphaFoldDB" id="A0A9K3GRV8"/>